<dbReference type="AlphaFoldDB" id="W7Y669"/>
<reference evidence="3 4" key="1">
    <citation type="journal article" date="2014" name="Genome Announc.">
        <title>Draft Genome Sequence of Cytophaga fermentans JCM 21142T, a Facultative Anaerobe Isolated from Marine Mud.</title>
        <authorList>
            <person name="Starns D."/>
            <person name="Oshima K."/>
            <person name="Suda W."/>
            <person name="Iino T."/>
            <person name="Yuki M."/>
            <person name="Inoue J."/>
            <person name="Kitamura K."/>
            <person name="Iida T."/>
            <person name="Darby A."/>
            <person name="Hattori M."/>
            <person name="Ohkuma M."/>
        </authorList>
    </citation>
    <scope>NUCLEOTIDE SEQUENCE [LARGE SCALE GENOMIC DNA]</scope>
    <source>
        <strain evidence="3 4">JCM 21142</strain>
    </source>
</reference>
<dbReference type="Pfam" id="PF07603">
    <property type="entry name" value="Lcl_C"/>
    <property type="match status" value="2"/>
</dbReference>
<feature type="compositionally biased region" description="Polar residues" evidence="1">
    <location>
        <begin position="235"/>
        <end position="245"/>
    </location>
</feature>
<accession>W7Y669</accession>
<evidence type="ECO:0000259" key="2">
    <source>
        <dbReference type="Pfam" id="PF07603"/>
    </source>
</evidence>
<dbReference type="eggNOG" id="COG1262">
    <property type="taxonomic scope" value="Bacteria"/>
</dbReference>
<dbReference type="Proteomes" id="UP000019402">
    <property type="component" value="Unassembled WGS sequence"/>
</dbReference>
<feature type="region of interest" description="Disordered" evidence="1">
    <location>
        <begin position="207"/>
        <end position="263"/>
    </location>
</feature>
<feature type="domain" description="Lcl C-terminal" evidence="2">
    <location>
        <begin position="287"/>
        <end position="405"/>
    </location>
</feature>
<evidence type="ECO:0000256" key="1">
    <source>
        <dbReference type="SAM" id="MobiDB-lite"/>
    </source>
</evidence>
<keyword evidence="4" id="KW-1185">Reference proteome</keyword>
<name>W7Y669_9BACT</name>
<dbReference type="PANTHER" id="PTHR35812:SF1">
    <property type="entry name" value="LIPOPROTEIN"/>
    <property type="match status" value="1"/>
</dbReference>
<dbReference type="InterPro" id="IPR011460">
    <property type="entry name" value="Lcl_C"/>
</dbReference>
<organism evidence="3 4">
    <name type="scientific">Saccharicrinis fermentans DSM 9555 = JCM 21142</name>
    <dbReference type="NCBI Taxonomy" id="869213"/>
    <lineage>
        <taxon>Bacteria</taxon>
        <taxon>Pseudomonadati</taxon>
        <taxon>Bacteroidota</taxon>
        <taxon>Bacteroidia</taxon>
        <taxon>Marinilabiliales</taxon>
        <taxon>Marinilabiliaceae</taxon>
        <taxon>Saccharicrinis</taxon>
    </lineage>
</organism>
<gene>
    <name evidence="3" type="ORF">JCM21142_52336</name>
</gene>
<evidence type="ECO:0000313" key="4">
    <source>
        <dbReference type="Proteomes" id="UP000019402"/>
    </source>
</evidence>
<evidence type="ECO:0000313" key="3">
    <source>
        <dbReference type="EMBL" id="GAF03657.1"/>
    </source>
</evidence>
<comment type="caution">
    <text evidence="3">The sequence shown here is derived from an EMBL/GenBank/DDBJ whole genome shotgun (WGS) entry which is preliminary data.</text>
</comment>
<protein>
    <recommendedName>
        <fullName evidence="2">Lcl C-terminal domain-containing protein</fullName>
    </recommendedName>
</protein>
<feature type="domain" description="Lcl C-terminal" evidence="2">
    <location>
        <begin position="93"/>
        <end position="206"/>
    </location>
</feature>
<proteinExistence type="predicted"/>
<dbReference type="EMBL" id="BAMD01000028">
    <property type="protein sequence ID" value="GAF03657.1"/>
    <property type="molecule type" value="Genomic_DNA"/>
</dbReference>
<sequence length="447" mass="49734">MKIKTMDRLGKIGLLFLGVFFVTACSFLKHKEKKDIITNKEAANYVQIATGQLSSYGVDGELMNGVKAGDALFGQDGYYLKGQVMSYRKNGDGTVSDLNSNLMWQEIPTEEGFDWQGAKDYCENLKLGGYDDWRLPSAKELFSITDFNAGWPYIDLNYFSLVDNVHIDKSEQYWSSNKYVGHTEEGGFNAAFGVNFATGHIKAYPAAAPSNRRQGKHRPGGTPPPPANETGRLKGTSSSNEQGPRNGTPPPPVANGRPQGNPMLKHVRAVRGDVYGLNNFVDNGDSTITDISSGLMWSKNDSEMGLNWPDALAYAENSDLAGYRDWRLPNIKELQGIVEYNYAPGAKDPKLDRPAINPVFHCSEIINENGDKDYPYFWSSTSARFQKGKPYYYAWYVSFGRAVNKNGLDFHGAGAVRFDTKHENGPAGEGGERFYNYVRLVRELHSK</sequence>
<dbReference type="STRING" id="869213.GCA_000517085_00904"/>
<dbReference type="PANTHER" id="PTHR35812">
    <property type="entry name" value="LIPOPROTEIN"/>
    <property type="match status" value="1"/>
</dbReference>
<dbReference type="PROSITE" id="PS51257">
    <property type="entry name" value="PROKAR_LIPOPROTEIN"/>
    <property type="match status" value="1"/>
</dbReference>